<sequence>MDSLCGPSNALQNAQKHTSVDRTLQQDRLISRQPPTQGFRSQGQEGILDPEFASFEASRGVPDLPVFENPAQFGRPAQLPAAVHQNAGWAHDFQNLHISGPAPPQLQYQAQGPSGFQAQGGWHEEFMRQQQSQPAAASTHLARNHPSTNSAYQSPFAAGYPMYNSSTYQAPQEAHVQQTAPTEKASGSRGRASPQANVHDASPIDPFNTAEQDTQFGSDDTVQSEQQTEARAQDADALARAAGQILTSVSHDQSEKFQQSNFLALMRRIRDREVEVKGDDFAETAQSLHPGGRYYPSQSPPLQDPISSDIDDLSDPSPDDLPRLGTNPYSPADNNTLYEGLLHSHGLVDRRRLTFCFRGEDEIWS</sequence>
<comment type="caution">
    <text evidence="2">The sequence shown here is derived from an EMBL/GenBank/DDBJ whole genome shotgun (WGS) entry which is preliminary data.</text>
</comment>
<evidence type="ECO:0008006" key="4">
    <source>
        <dbReference type="Google" id="ProtNLM"/>
    </source>
</evidence>
<accession>A0AAD6D7L9</accession>
<feature type="region of interest" description="Disordered" evidence="1">
    <location>
        <begin position="94"/>
        <end position="153"/>
    </location>
</feature>
<feature type="compositionally biased region" description="Polar residues" evidence="1">
    <location>
        <begin position="209"/>
        <end position="229"/>
    </location>
</feature>
<protein>
    <recommendedName>
        <fullName evidence="4">Peroxin 20</fullName>
    </recommendedName>
</protein>
<dbReference type="Proteomes" id="UP001220324">
    <property type="component" value="Unassembled WGS sequence"/>
</dbReference>
<feature type="compositionally biased region" description="Polar residues" evidence="1">
    <location>
        <begin position="106"/>
        <end position="117"/>
    </location>
</feature>
<organism evidence="2 3">
    <name type="scientific">Penicillium frequentans</name>
    <dbReference type="NCBI Taxonomy" id="3151616"/>
    <lineage>
        <taxon>Eukaryota</taxon>
        <taxon>Fungi</taxon>
        <taxon>Dikarya</taxon>
        <taxon>Ascomycota</taxon>
        <taxon>Pezizomycotina</taxon>
        <taxon>Eurotiomycetes</taxon>
        <taxon>Eurotiomycetidae</taxon>
        <taxon>Eurotiales</taxon>
        <taxon>Aspergillaceae</taxon>
        <taxon>Penicillium</taxon>
    </lineage>
</organism>
<dbReference type="Gene3D" id="6.10.280.230">
    <property type="match status" value="1"/>
</dbReference>
<keyword evidence="3" id="KW-1185">Reference proteome</keyword>
<feature type="region of interest" description="Disordered" evidence="1">
    <location>
        <begin position="169"/>
        <end position="236"/>
    </location>
</feature>
<dbReference type="EMBL" id="JAQIZZ010000001">
    <property type="protein sequence ID" value="KAJ5557469.1"/>
    <property type="molecule type" value="Genomic_DNA"/>
</dbReference>
<feature type="compositionally biased region" description="Polar residues" evidence="1">
    <location>
        <begin position="9"/>
        <end position="43"/>
    </location>
</feature>
<dbReference type="AlphaFoldDB" id="A0AAD6D7L9"/>
<gene>
    <name evidence="2" type="ORF">N7494_001384</name>
</gene>
<feature type="compositionally biased region" description="Polar residues" evidence="1">
    <location>
        <begin position="169"/>
        <end position="181"/>
    </location>
</feature>
<reference evidence="2 3" key="1">
    <citation type="journal article" date="2023" name="IMA Fungus">
        <title>Comparative genomic study of the Penicillium genus elucidates a diverse pangenome and 15 lateral gene transfer events.</title>
        <authorList>
            <person name="Petersen C."/>
            <person name="Sorensen T."/>
            <person name="Nielsen M.R."/>
            <person name="Sondergaard T.E."/>
            <person name="Sorensen J.L."/>
            <person name="Fitzpatrick D.A."/>
            <person name="Frisvad J.C."/>
            <person name="Nielsen K.L."/>
        </authorList>
    </citation>
    <scope>NUCLEOTIDE SEQUENCE [LARGE SCALE GENOMIC DNA]</scope>
    <source>
        <strain evidence="2 3">IBT 35679</strain>
    </source>
</reference>
<evidence type="ECO:0000256" key="1">
    <source>
        <dbReference type="SAM" id="MobiDB-lite"/>
    </source>
</evidence>
<feature type="region of interest" description="Disordered" evidence="1">
    <location>
        <begin position="1"/>
        <end position="43"/>
    </location>
</feature>
<feature type="region of interest" description="Disordered" evidence="1">
    <location>
        <begin position="277"/>
        <end position="332"/>
    </location>
</feature>
<evidence type="ECO:0000313" key="3">
    <source>
        <dbReference type="Proteomes" id="UP001220324"/>
    </source>
</evidence>
<proteinExistence type="predicted"/>
<feature type="compositionally biased region" description="Acidic residues" evidence="1">
    <location>
        <begin position="309"/>
        <end position="318"/>
    </location>
</feature>
<name>A0AAD6D7L9_9EURO</name>
<evidence type="ECO:0000313" key="2">
    <source>
        <dbReference type="EMBL" id="KAJ5557469.1"/>
    </source>
</evidence>